<dbReference type="Proteomes" id="UP001152447">
    <property type="component" value="Unassembled WGS sequence"/>
</dbReference>
<dbReference type="Pfam" id="PF05045">
    <property type="entry name" value="RgpF"/>
    <property type="match status" value="1"/>
</dbReference>
<dbReference type="AlphaFoldDB" id="A0A9W4R0V9"/>
<dbReference type="InterPro" id="IPR007739">
    <property type="entry name" value="RgpF"/>
</dbReference>
<accession>A0A9W4R0V9</accession>
<organism evidence="1 2">
    <name type="scientific">Pseudoalteromonas haloplanktis</name>
    <name type="common">Alteromonas haloplanktis</name>
    <dbReference type="NCBI Taxonomy" id="228"/>
    <lineage>
        <taxon>Bacteria</taxon>
        <taxon>Pseudomonadati</taxon>
        <taxon>Pseudomonadota</taxon>
        <taxon>Gammaproteobacteria</taxon>
        <taxon>Alteromonadales</taxon>
        <taxon>Pseudoalteromonadaceae</taxon>
        <taxon>Pseudoalteromonas</taxon>
    </lineage>
</organism>
<reference evidence="1" key="1">
    <citation type="submission" date="2022-07" db="EMBL/GenBank/DDBJ databases">
        <authorList>
            <person name="Criscuolo A."/>
        </authorList>
    </citation>
    <scope>NUCLEOTIDE SEQUENCE</scope>
    <source>
        <strain evidence="1">CIP103197</strain>
    </source>
</reference>
<evidence type="ECO:0000313" key="2">
    <source>
        <dbReference type="Proteomes" id="UP001152447"/>
    </source>
</evidence>
<dbReference type="EMBL" id="CAMAPB010000038">
    <property type="protein sequence ID" value="CAH9061690.1"/>
    <property type="molecule type" value="Genomic_DNA"/>
</dbReference>
<comment type="caution">
    <text evidence="1">The sequence shown here is derived from an EMBL/GenBank/DDBJ whole genome shotgun (WGS) entry which is preliminary data.</text>
</comment>
<dbReference type="Gene3D" id="3.40.50.1000">
    <property type="entry name" value="HAD superfamily/HAD-like"/>
    <property type="match status" value="1"/>
</dbReference>
<sequence>MINKQFIKKTAPSLFNFVKNQPFLFRVAKGVERRVVARQYVKSRAFNKSYSQKEFNLLLNTAKAKGLFDSHWYSANQCRVFSCEQEAFEDYLNKGTFSCINPSPNFDTELYYKCNTDIYLHGENALVHYMAHGEQEGRLAMPAARKWYPKAISSTADGTPKSKKIAMCFHVFYGEFIDYYANSLAKYEQQVDVFISVASDELASKAQSVFNACPKVNKVTVKVVPNHGRNFGPLLVEFAKDLQNYDLFCHMHSKKSLYSGRAQTQWADYLGEYLLKDQHVIKQVLNHFDNNPDTGIYYPTSFWMMPNWVNHWLKNKPHAKKMANEWEIELTDDFIAYPAGGMFWARPEALKQLLNKSYDYDDFPGEPLPNDGSELHALERLIGLLAEKNGYQQLFYYPSSGQFTHDKSFILSQYVNSAEGLTHQLNSFEHISFDVFDTLVRRKYHAPDYAKLLLGKNLVEQGIVLNAHEFVKARNNAEFEVRKQKSFVGDVSIFETYLHLANSYNWTVEQANSYAEQEFAYDLEMILPKDEMVDLFNELILAGKQVTVASDTYYTQKQVALMLAKVGVSVGFKLLVSSELGKRKDNGTLWQHIKESLPEGQSFIHVGDNAVADAQIPGDFGLQNLHILNPLDKWHAAGYANPFVGDLSLNEAQILKWGVLVSDFGRFPFLGE</sequence>
<keyword evidence="2" id="KW-1185">Reference proteome</keyword>
<dbReference type="SUPFAM" id="SSF56784">
    <property type="entry name" value="HAD-like"/>
    <property type="match status" value="1"/>
</dbReference>
<dbReference type="InterPro" id="IPR023214">
    <property type="entry name" value="HAD_sf"/>
</dbReference>
<dbReference type="Gene3D" id="1.10.150.400">
    <property type="match status" value="1"/>
</dbReference>
<gene>
    <name evidence="1" type="ORF">PSEHALCIP103_02546</name>
</gene>
<evidence type="ECO:0000313" key="1">
    <source>
        <dbReference type="EMBL" id="CAH9061690.1"/>
    </source>
</evidence>
<evidence type="ECO:0008006" key="3">
    <source>
        <dbReference type="Google" id="ProtNLM"/>
    </source>
</evidence>
<dbReference type="RefSeq" id="WP_262976962.1">
    <property type="nucleotide sequence ID" value="NZ_CAMAPB010000038.1"/>
</dbReference>
<dbReference type="InterPro" id="IPR036412">
    <property type="entry name" value="HAD-like_sf"/>
</dbReference>
<name>A0A9W4R0V9_PSEHA</name>
<protein>
    <recommendedName>
        <fullName evidence="3">Glycosyl transferase family 1</fullName>
    </recommendedName>
</protein>
<proteinExistence type="predicted"/>